<dbReference type="InterPro" id="IPR051091">
    <property type="entry name" value="O-Glucosyltr/Glycosyltrsf_90"/>
</dbReference>
<gene>
    <name evidence="3" type="ORF">VPAL9027_02637</name>
</gene>
<dbReference type="PANTHER" id="PTHR12203:SF35">
    <property type="entry name" value="PROTEIN O-GLUCOSYLTRANSFERASE 1"/>
    <property type="match status" value="1"/>
</dbReference>
<keyword evidence="1" id="KW-0808">Transferase</keyword>
<accession>A0A1R4B6U7</accession>
<dbReference type="RefSeq" id="WP_077314993.1">
    <property type="nucleotide sequence ID" value="NZ_AP024888.1"/>
</dbReference>
<name>A0A1R4B6U7_9VIBR</name>
<dbReference type="AlphaFoldDB" id="A0A1R4B6U7"/>
<evidence type="ECO:0000313" key="3">
    <source>
        <dbReference type="EMBL" id="SJL84645.1"/>
    </source>
</evidence>
<dbReference type="STRING" id="1918946.VPAL9027_02637"/>
<dbReference type="PANTHER" id="PTHR12203">
    <property type="entry name" value="KDEL LYS-ASP-GLU-LEU CONTAINING - RELATED"/>
    <property type="match status" value="1"/>
</dbReference>
<keyword evidence="4" id="KW-1185">Reference proteome</keyword>
<dbReference type="InterPro" id="IPR006598">
    <property type="entry name" value="CAP10"/>
</dbReference>
<sequence>MRKLKYYLTNALYSMIPQSMLSYYVDKQLKSLPEATRNRLQERVDYYIKIHAAFSLSQQSPKIGQFKKECGSTYFFDLLKVIKGFDRDLQFNFIHGDVTDVPATPTFVKSRPINGDNRNSVLLKLNEIRHYRFVKDNLEFRHKKNMAVWRGSGFRPNRRALLDKLYYHERCDLGRTDKEDDDQLAYVVPKISIEDQLNFKFILSLEGKDVATNLKWIMSSNSLAVSPKLNYETWFMEGKLIPNVHYVQIKDDFSDLIEKMDYYHSHPEEAERIIKNANQWVEQFQNPYEERLLSYLVAYKYFNLSKGGHLPQRDHPLIASIAKYVLK</sequence>
<evidence type="ECO:0000256" key="1">
    <source>
        <dbReference type="ARBA" id="ARBA00022679"/>
    </source>
</evidence>
<reference evidence="3 4" key="1">
    <citation type="submission" date="2017-02" db="EMBL/GenBank/DDBJ databases">
        <authorList>
            <person name="Peterson S.W."/>
        </authorList>
    </citation>
    <scope>NUCLEOTIDE SEQUENCE [LARGE SCALE GENOMIC DNA]</scope>
    <source>
        <strain evidence="3 4">CECT 9027</strain>
    </source>
</reference>
<dbReference type="Pfam" id="PF05686">
    <property type="entry name" value="Glyco_transf_90"/>
    <property type="match status" value="1"/>
</dbReference>
<evidence type="ECO:0000259" key="2">
    <source>
        <dbReference type="SMART" id="SM00672"/>
    </source>
</evidence>
<proteinExistence type="predicted"/>
<evidence type="ECO:0000313" key="4">
    <source>
        <dbReference type="Proteomes" id="UP000189475"/>
    </source>
</evidence>
<feature type="domain" description="Glycosyl transferase CAP10" evidence="2">
    <location>
        <begin position="88"/>
        <end position="300"/>
    </location>
</feature>
<dbReference type="EMBL" id="FUFT01000005">
    <property type="protein sequence ID" value="SJL84645.1"/>
    <property type="molecule type" value="Genomic_DNA"/>
</dbReference>
<protein>
    <recommendedName>
        <fullName evidence="2">Glycosyl transferase CAP10 domain-containing protein</fullName>
    </recommendedName>
</protein>
<dbReference type="GO" id="GO:0016740">
    <property type="term" value="F:transferase activity"/>
    <property type="evidence" value="ECO:0007669"/>
    <property type="project" value="UniProtKB-KW"/>
</dbReference>
<dbReference type="OrthoDB" id="767964at2"/>
<organism evidence="3 4">
    <name type="scientific">Vibrio palustris</name>
    <dbReference type="NCBI Taxonomy" id="1918946"/>
    <lineage>
        <taxon>Bacteria</taxon>
        <taxon>Pseudomonadati</taxon>
        <taxon>Pseudomonadota</taxon>
        <taxon>Gammaproteobacteria</taxon>
        <taxon>Vibrionales</taxon>
        <taxon>Vibrionaceae</taxon>
        <taxon>Vibrio</taxon>
    </lineage>
</organism>
<dbReference type="Proteomes" id="UP000189475">
    <property type="component" value="Unassembled WGS sequence"/>
</dbReference>
<dbReference type="SMART" id="SM00672">
    <property type="entry name" value="CAP10"/>
    <property type="match status" value="1"/>
</dbReference>